<evidence type="ECO:0000313" key="1">
    <source>
        <dbReference type="EMBL" id="EQC31473.1"/>
    </source>
</evidence>
<sequence length="69" mass="7853">MRSSYRPLHLLSAVTHSGRAPMVHVMLPTPDLVLQGVHTALARVWHKIPSLPETHEVEIFALFPRFSWS</sequence>
<keyword evidence="2" id="KW-1185">Reference proteome</keyword>
<reference evidence="1 2" key="1">
    <citation type="submission" date="2012-04" db="EMBL/GenBank/DDBJ databases">
        <title>The Genome Sequence of Saprolegnia declina VS20.</title>
        <authorList>
            <consortium name="The Broad Institute Genome Sequencing Platform"/>
            <person name="Russ C."/>
            <person name="Nusbaum C."/>
            <person name="Tyler B."/>
            <person name="van West P."/>
            <person name="Dieguez-Uribeondo J."/>
            <person name="de Bruijn I."/>
            <person name="Tripathy S."/>
            <person name="Jiang R."/>
            <person name="Young S.K."/>
            <person name="Zeng Q."/>
            <person name="Gargeya S."/>
            <person name="Fitzgerald M."/>
            <person name="Haas B."/>
            <person name="Abouelleil A."/>
            <person name="Alvarado L."/>
            <person name="Arachchi H.M."/>
            <person name="Berlin A."/>
            <person name="Chapman S.B."/>
            <person name="Goldberg J."/>
            <person name="Griggs A."/>
            <person name="Gujja S."/>
            <person name="Hansen M."/>
            <person name="Howarth C."/>
            <person name="Imamovic A."/>
            <person name="Larimer J."/>
            <person name="McCowen C."/>
            <person name="Montmayeur A."/>
            <person name="Murphy C."/>
            <person name="Neiman D."/>
            <person name="Pearson M."/>
            <person name="Priest M."/>
            <person name="Roberts A."/>
            <person name="Saif S."/>
            <person name="Shea T."/>
            <person name="Sisk P."/>
            <person name="Sykes S."/>
            <person name="Wortman J."/>
            <person name="Nusbaum C."/>
            <person name="Birren B."/>
        </authorList>
    </citation>
    <scope>NUCLEOTIDE SEQUENCE [LARGE SCALE GENOMIC DNA]</scope>
    <source>
        <strain evidence="1 2">VS20</strain>
    </source>
</reference>
<protein>
    <submittedName>
        <fullName evidence="1">Uncharacterized protein</fullName>
    </submittedName>
</protein>
<dbReference type="Proteomes" id="UP000030762">
    <property type="component" value="Unassembled WGS sequence"/>
</dbReference>
<dbReference type="GeneID" id="19951797"/>
<proteinExistence type="predicted"/>
<dbReference type="AlphaFoldDB" id="T0RGS0"/>
<dbReference type="VEuPathDB" id="FungiDB:SDRG_11070"/>
<name>T0RGS0_SAPDV</name>
<organism evidence="1 2">
    <name type="scientific">Saprolegnia diclina (strain VS20)</name>
    <dbReference type="NCBI Taxonomy" id="1156394"/>
    <lineage>
        <taxon>Eukaryota</taxon>
        <taxon>Sar</taxon>
        <taxon>Stramenopiles</taxon>
        <taxon>Oomycota</taxon>
        <taxon>Saprolegniomycetes</taxon>
        <taxon>Saprolegniales</taxon>
        <taxon>Saprolegniaceae</taxon>
        <taxon>Saprolegnia</taxon>
    </lineage>
</organism>
<dbReference type="InParanoid" id="T0RGS0"/>
<evidence type="ECO:0000313" key="2">
    <source>
        <dbReference type="Proteomes" id="UP000030762"/>
    </source>
</evidence>
<dbReference type="EMBL" id="JH767169">
    <property type="protein sequence ID" value="EQC31473.1"/>
    <property type="molecule type" value="Genomic_DNA"/>
</dbReference>
<dbReference type="RefSeq" id="XP_008615314.1">
    <property type="nucleotide sequence ID" value="XM_008617092.1"/>
</dbReference>
<gene>
    <name evidence="1" type="ORF">SDRG_11070</name>
</gene>
<feature type="non-terminal residue" evidence="1">
    <location>
        <position position="69"/>
    </location>
</feature>
<accession>T0RGS0</accession>